<dbReference type="RefSeq" id="WP_289232321.1">
    <property type="nucleotide sequence ID" value="NZ_AP027735.1"/>
</dbReference>
<proteinExistence type="predicted"/>
<evidence type="ECO:0000313" key="1">
    <source>
        <dbReference type="EMBL" id="BDZ57038.1"/>
    </source>
</evidence>
<accession>A0ABN6YNI7</accession>
<gene>
    <name evidence="1" type="ORF">GCM10025872_06950</name>
</gene>
<dbReference type="InterPro" id="IPR013321">
    <property type="entry name" value="Arc_rbn_hlx_hlx"/>
</dbReference>
<dbReference type="InterPro" id="IPR010985">
    <property type="entry name" value="Ribbon_hlx_hlx"/>
</dbReference>
<evidence type="ECO:0000313" key="2">
    <source>
        <dbReference type="Proteomes" id="UP001321421"/>
    </source>
</evidence>
<organism evidence="1 2">
    <name type="scientific">Barrientosiimonas endolithica</name>
    <dbReference type="NCBI Taxonomy" id="1535208"/>
    <lineage>
        <taxon>Bacteria</taxon>
        <taxon>Bacillati</taxon>
        <taxon>Actinomycetota</taxon>
        <taxon>Actinomycetes</taxon>
        <taxon>Micrococcales</taxon>
        <taxon>Dermacoccaceae</taxon>
        <taxon>Barrientosiimonas</taxon>
    </lineage>
</organism>
<keyword evidence="2" id="KW-1185">Reference proteome</keyword>
<name>A0ABN6YNI7_9MICO</name>
<evidence type="ECO:0008006" key="3">
    <source>
        <dbReference type="Google" id="ProtNLM"/>
    </source>
</evidence>
<dbReference type="Gene3D" id="1.10.1220.10">
    <property type="entry name" value="Met repressor-like"/>
    <property type="match status" value="1"/>
</dbReference>
<reference evidence="2" key="1">
    <citation type="journal article" date="2019" name="Int. J. Syst. Evol. Microbiol.">
        <title>The Global Catalogue of Microorganisms (GCM) 10K type strain sequencing project: providing services to taxonomists for standard genome sequencing and annotation.</title>
        <authorList>
            <consortium name="The Broad Institute Genomics Platform"/>
            <consortium name="The Broad Institute Genome Sequencing Center for Infectious Disease"/>
            <person name="Wu L."/>
            <person name="Ma J."/>
        </authorList>
    </citation>
    <scope>NUCLEOTIDE SEQUENCE [LARGE SCALE GENOMIC DNA]</scope>
    <source>
        <strain evidence="2">NBRC 110608</strain>
    </source>
</reference>
<dbReference type="SUPFAM" id="SSF47598">
    <property type="entry name" value="Ribbon-helix-helix"/>
    <property type="match status" value="1"/>
</dbReference>
<dbReference type="EMBL" id="AP027735">
    <property type="protein sequence ID" value="BDZ57038.1"/>
    <property type="molecule type" value="Genomic_DNA"/>
</dbReference>
<protein>
    <recommendedName>
        <fullName evidence="3">CopG family transcriptional regulator</fullName>
    </recommendedName>
</protein>
<sequence>MAMTLRLTDEQTASLRDTAEREGRSMHAVVVQAIEDYTAHRRQLRDELLTQIVTEDADVLRRFEDA</sequence>
<dbReference type="Proteomes" id="UP001321421">
    <property type="component" value="Chromosome"/>
</dbReference>